<dbReference type="PATRIC" id="fig|455.5.peg.2264"/>
<dbReference type="OrthoDB" id="5632254at2"/>
<proteinExistence type="predicted"/>
<organism evidence="1 2">
    <name type="scientific">Legionella jamestowniensis</name>
    <dbReference type="NCBI Taxonomy" id="455"/>
    <lineage>
        <taxon>Bacteria</taxon>
        <taxon>Pseudomonadati</taxon>
        <taxon>Pseudomonadota</taxon>
        <taxon>Gammaproteobacteria</taxon>
        <taxon>Legionellales</taxon>
        <taxon>Legionellaceae</taxon>
        <taxon>Legionella</taxon>
    </lineage>
</organism>
<protein>
    <submittedName>
        <fullName evidence="1">Uncharacterized protein</fullName>
    </submittedName>
</protein>
<accession>A0A0W0UJJ2</accession>
<sequence length="591" mass="66900">MRFYFNSPDQRNADHAYNQKNYEEALTYYLRALETLNRYASSGIRLHTDFYDAFTYAVKDTLETVAVIFEEKADEINTVKTLWQMIPGLVREMEEVYNRELKDKRNIRITKNLLQDCFAKLADACEVVSDEIFETLEDEVSEQSSTNGEDQQSKQQIVAEAIAWMQHAINFRKKSSQSVELSCHLGYLNLLEQHYKYTQDETMLHLMEAYIEDEALLDKEITLPLQKLELFSYVIRIAIVKHQNIEAFAASCQEIYPLVPEEDRDSQIITDLLNFIQLQPSLHVQEASGVSDYEGSDTLTKALETTASMVMMSPEIEEDIQSMDYGSIPADIPESLEICSFERTSPVAPSGSVSPQPHNFFVPSCSSEENRLSFFNPVSPTTGQQAQPILPIYPTVQPTVELSHLSDALIAGLNSIIPKEPVPKYLANLLSLTADFFAKAKHPGIPKRNSLIIAFDLYQEVINIQPEHTVAKEQIQQMSHNHKKIISPYQNFGSKPNPLNVRTNRDPRLPKLARNVFDKAIADMTIQLETLLLTAPQHAASVFEGIIKDLGSHLAKGTITHGPRPSLQTSLVETYQQELENKTNLLSSNHT</sequence>
<reference evidence="1 2" key="1">
    <citation type="submission" date="2015-11" db="EMBL/GenBank/DDBJ databases">
        <title>Genomic analysis of 38 Legionella species identifies large and diverse effector repertoires.</title>
        <authorList>
            <person name="Burstein D."/>
            <person name="Amaro F."/>
            <person name="Zusman T."/>
            <person name="Lifshitz Z."/>
            <person name="Cohen O."/>
            <person name="Gilbert J.A."/>
            <person name="Pupko T."/>
            <person name="Shuman H.A."/>
            <person name="Segal G."/>
        </authorList>
    </citation>
    <scope>NUCLEOTIDE SEQUENCE [LARGE SCALE GENOMIC DNA]</scope>
    <source>
        <strain evidence="1 2">JA-26-G1-E2</strain>
    </source>
</reference>
<dbReference type="RefSeq" id="WP_058450021.1">
    <property type="nucleotide sequence ID" value="NZ_CAAAJF010000002.1"/>
</dbReference>
<dbReference type="EMBL" id="LNYG01000013">
    <property type="protein sequence ID" value="KTD07951.1"/>
    <property type="molecule type" value="Genomic_DNA"/>
</dbReference>
<comment type="caution">
    <text evidence="1">The sequence shown here is derived from an EMBL/GenBank/DDBJ whole genome shotgun (WGS) entry which is preliminary data.</text>
</comment>
<dbReference type="Proteomes" id="UP000054715">
    <property type="component" value="Unassembled WGS sequence"/>
</dbReference>
<evidence type="ECO:0000313" key="2">
    <source>
        <dbReference type="Proteomes" id="UP000054715"/>
    </source>
</evidence>
<dbReference type="AlphaFoldDB" id="A0A0W0UJJ2"/>
<gene>
    <name evidence="1" type="ORF">Ljam_2146</name>
</gene>
<name>A0A0W0UJJ2_9GAMM</name>
<evidence type="ECO:0000313" key="1">
    <source>
        <dbReference type="EMBL" id="KTD07951.1"/>
    </source>
</evidence>